<gene>
    <name evidence="1" type="ORF">GCM10017655_28770</name>
</gene>
<keyword evidence="2" id="KW-1185">Reference proteome</keyword>
<accession>A0A9W6NGG9</accession>
<proteinExistence type="predicted"/>
<reference evidence="1" key="1">
    <citation type="journal article" date="2014" name="Int. J. Syst. Evol. Microbiol.">
        <title>Complete genome sequence of Corynebacterium casei LMG S-19264T (=DSM 44701T), isolated from a smear-ripened cheese.</title>
        <authorList>
            <consortium name="US DOE Joint Genome Institute (JGI-PGF)"/>
            <person name="Walter F."/>
            <person name="Albersmeier A."/>
            <person name="Kalinowski J."/>
            <person name="Ruckert C."/>
        </authorList>
    </citation>
    <scope>NUCLEOTIDE SEQUENCE</scope>
    <source>
        <strain evidence="1">VKM B-2935</strain>
    </source>
</reference>
<dbReference type="AlphaFoldDB" id="A0A9W6NGG9"/>
<dbReference type="Proteomes" id="UP001143328">
    <property type="component" value="Unassembled WGS sequence"/>
</dbReference>
<reference evidence="1" key="2">
    <citation type="submission" date="2023-01" db="EMBL/GenBank/DDBJ databases">
        <authorList>
            <person name="Sun Q."/>
            <person name="Evtushenko L."/>
        </authorList>
    </citation>
    <scope>NUCLEOTIDE SEQUENCE</scope>
    <source>
        <strain evidence="1">VKM B-2935</strain>
    </source>
</reference>
<evidence type="ECO:0000313" key="2">
    <source>
        <dbReference type="Proteomes" id="UP001143328"/>
    </source>
</evidence>
<dbReference type="EMBL" id="BSFN01000007">
    <property type="protein sequence ID" value="GLK89815.1"/>
    <property type="molecule type" value="Genomic_DNA"/>
</dbReference>
<evidence type="ECO:0000313" key="1">
    <source>
        <dbReference type="EMBL" id="GLK89815.1"/>
    </source>
</evidence>
<comment type="caution">
    <text evidence="1">The sequence shown here is derived from an EMBL/GenBank/DDBJ whole genome shotgun (WGS) entry which is preliminary data.</text>
</comment>
<sequence length="361" mass="40069">MRPGNPHGVGIIATVANNTDPQFPYWNAYCGESDSTLCWPVSPRSEFVVPAGTSKVTVTLYAATGYGSASVNYEGTNIAMSFHAYDTQARRYYRLQTYANMPMTASTCNGSSPSRTLNPLSYESGVTRVYRLAHTLRYTTCTLTFDSLNLPTDTIMSVSFNAVKFRYDNDIYGKLPSGTHQFTSSRWADTVRYNFFDAEGNVTGSGELFDGVTISGWVTLEAYTEFSLISAPLQSISVGPDERHIRYAYFDTLLKTNMPKVTTTIRCQHVLDGSCALSDGNMLIPMSTGIRADRVHTATFTEALRPDKPLRLTADLGFAFHRDVYMVYMFGIAPSYLKEHPETFGKTFKGDVALIIDSDFE</sequence>
<name>A0A9W6NGG9_9PSED</name>
<organism evidence="1 2">
    <name type="scientific">Pseudomonas turukhanskensis</name>
    <dbReference type="NCBI Taxonomy" id="1806536"/>
    <lineage>
        <taxon>Bacteria</taxon>
        <taxon>Pseudomonadati</taxon>
        <taxon>Pseudomonadota</taxon>
        <taxon>Gammaproteobacteria</taxon>
        <taxon>Pseudomonadales</taxon>
        <taxon>Pseudomonadaceae</taxon>
        <taxon>Pseudomonas</taxon>
    </lineage>
</organism>
<protein>
    <submittedName>
        <fullName evidence="1">Uncharacterized protein</fullName>
    </submittedName>
</protein>